<proteinExistence type="predicted"/>
<keyword evidence="3" id="KW-1185">Reference proteome</keyword>
<comment type="caution">
    <text evidence="2">The sequence shown here is derived from an EMBL/GenBank/DDBJ whole genome shotgun (WGS) entry which is preliminary data.</text>
</comment>
<sequence length="72" mass="8171">MQIPSPVTTRRMGRPPLNVEETKVRLLAGSKQRIIALVGEQRMATFIREAVEEKLRRDEKRKPSKEAAEDGA</sequence>
<evidence type="ECO:0000256" key="1">
    <source>
        <dbReference type="SAM" id="MobiDB-lite"/>
    </source>
</evidence>
<evidence type="ECO:0000313" key="2">
    <source>
        <dbReference type="EMBL" id="MEN3234751.1"/>
    </source>
</evidence>
<dbReference type="Proteomes" id="UP001407347">
    <property type="component" value="Unassembled WGS sequence"/>
</dbReference>
<organism evidence="2 3">
    <name type="scientific">Methylobacterium ajmalii</name>
    <dbReference type="NCBI Taxonomy" id="2738439"/>
    <lineage>
        <taxon>Bacteria</taxon>
        <taxon>Pseudomonadati</taxon>
        <taxon>Pseudomonadota</taxon>
        <taxon>Alphaproteobacteria</taxon>
        <taxon>Hyphomicrobiales</taxon>
        <taxon>Methylobacteriaceae</taxon>
        <taxon>Methylobacterium</taxon>
    </lineage>
</organism>
<accession>A0ABU9ZT71</accession>
<gene>
    <name evidence="2" type="ORF">PUR29_14210</name>
</gene>
<evidence type="ECO:0000313" key="3">
    <source>
        <dbReference type="Proteomes" id="UP001407347"/>
    </source>
</evidence>
<reference evidence="2 3" key="1">
    <citation type="journal article" date="2023" name="PLoS ONE">
        <title>Complete genome assembly of Hawai'i environmental nontuberculous mycobacteria reveals unexpected co-isolation with methylobacteria.</title>
        <authorList>
            <person name="Hendrix J."/>
            <person name="Epperson L.E."/>
            <person name="Tong E.I."/>
            <person name="Chan Y.L."/>
            <person name="Hasan N.A."/>
            <person name="Dawrs S.N."/>
            <person name="Norton G.J."/>
            <person name="Virdi R."/>
            <person name="Crooks J.L."/>
            <person name="Chan E.D."/>
            <person name="Honda J.R."/>
            <person name="Strong M."/>
        </authorList>
    </citation>
    <scope>NUCLEOTIDE SEQUENCE [LARGE SCALE GENOMIC DNA]</scope>
    <source>
        <strain evidence="2 3">NJH_HI04-1</strain>
    </source>
</reference>
<dbReference type="EMBL" id="JAQYXP010000002">
    <property type="protein sequence ID" value="MEN3234751.1"/>
    <property type="molecule type" value="Genomic_DNA"/>
</dbReference>
<protein>
    <submittedName>
        <fullName evidence="2">Uncharacterized protein</fullName>
    </submittedName>
</protein>
<name>A0ABU9ZT71_9HYPH</name>
<dbReference type="RefSeq" id="WP_346013052.1">
    <property type="nucleotide sequence ID" value="NZ_JAQYXP010000002.1"/>
</dbReference>
<feature type="region of interest" description="Disordered" evidence="1">
    <location>
        <begin position="53"/>
        <end position="72"/>
    </location>
</feature>